<dbReference type="GO" id="GO:0030170">
    <property type="term" value="F:pyridoxal phosphate binding"/>
    <property type="evidence" value="ECO:0007669"/>
    <property type="project" value="TreeGrafter"/>
</dbReference>
<dbReference type="GO" id="GO:0008483">
    <property type="term" value="F:transaminase activity"/>
    <property type="evidence" value="ECO:0007669"/>
    <property type="project" value="UniProtKB-KW"/>
</dbReference>
<dbReference type="Gene3D" id="3.90.1150.10">
    <property type="entry name" value="Aspartate Aminotransferase, domain 1"/>
    <property type="match status" value="1"/>
</dbReference>
<dbReference type="OrthoDB" id="9804264at2"/>
<reference evidence="8 9" key="1">
    <citation type="submission" date="2019-06" db="EMBL/GenBank/DDBJ databases">
        <title>Whole genome shotgun sequence of Streptomyces cacaoi subsp. cacaoi NBRC 12748.</title>
        <authorList>
            <person name="Hosoyama A."/>
            <person name="Uohara A."/>
            <person name="Ohji S."/>
            <person name="Ichikawa N."/>
        </authorList>
    </citation>
    <scope>NUCLEOTIDE SEQUENCE [LARGE SCALE GENOMIC DNA]</scope>
    <source>
        <strain evidence="8 9">NBRC 12748</strain>
    </source>
</reference>
<evidence type="ECO:0000256" key="6">
    <source>
        <dbReference type="PIRSR" id="PIRSR000390-1"/>
    </source>
</evidence>
<evidence type="ECO:0000256" key="2">
    <source>
        <dbReference type="ARBA" id="ARBA00022576"/>
    </source>
</evidence>
<comment type="caution">
    <text evidence="8">The sequence shown here is derived from an EMBL/GenBank/DDBJ whole genome shotgun (WGS) entry which is preliminary data.</text>
</comment>
<keyword evidence="3" id="KW-0808">Transferase</keyword>
<evidence type="ECO:0000256" key="1">
    <source>
        <dbReference type="ARBA" id="ARBA00001933"/>
    </source>
</evidence>
<dbReference type="CDD" id="cd00616">
    <property type="entry name" value="AHBA_syn"/>
    <property type="match status" value="1"/>
</dbReference>
<dbReference type="InterPro" id="IPR015424">
    <property type="entry name" value="PyrdxlP-dep_Trfase"/>
</dbReference>
<evidence type="ECO:0000256" key="5">
    <source>
        <dbReference type="ARBA" id="ARBA00038398"/>
    </source>
</evidence>
<keyword evidence="4 7" id="KW-0663">Pyridoxal phosphate</keyword>
<protein>
    <submittedName>
        <fullName evidence="8">Spore coat polysaccharide biosynthesis protein SpsC</fullName>
    </submittedName>
</protein>
<evidence type="ECO:0000313" key="9">
    <source>
        <dbReference type="Proteomes" id="UP000319210"/>
    </source>
</evidence>
<evidence type="ECO:0000256" key="7">
    <source>
        <dbReference type="PIRSR" id="PIRSR000390-2"/>
    </source>
</evidence>
<accession>A0A4Y3R4R7</accession>
<dbReference type="Pfam" id="PF01041">
    <property type="entry name" value="DegT_DnrJ_EryC1"/>
    <property type="match status" value="1"/>
</dbReference>
<dbReference type="SUPFAM" id="SSF53383">
    <property type="entry name" value="PLP-dependent transferases"/>
    <property type="match status" value="1"/>
</dbReference>
<dbReference type="GO" id="GO:0000271">
    <property type="term" value="P:polysaccharide biosynthetic process"/>
    <property type="evidence" value="ECO:0007669"/>
    <property type="project" value="TreeGrafter"/>
</dbReference>
<dbReference type="PIRSF" id="PIRSF000390">
    <property type="entry name" value="PLP_StrS"/>
    <property type="match status" value="1"/>
</dbReference>
<dbReference type="InterPro" id="IPR000653">
    <property type="entry name" value="DegT/StrS_aminotransferase"/>
</dbReference>
<proteinExistence type="inferred from homology"/>
<dbReference type="EMBL" id="BJMM01000033">
    <property type="protein sequence ID" value="GEB52552.1"/>
    <property type="molecule type" value="Genomic_DNA"/>
</dbReference>
<comment type="cofactor">
    <cofactor evidence="1">
        <name>pyridoxal 5'-phosphate</name>
        <dbReference type="ChEBI" id="CHEBI:597326"/>
    </cofactor>
</comment>
<organism evidence="8 9">
    <name type="scientific">Streptomyces cacaoi</name>
    <dbReference type="NCBI Taxonomy" id="1898"/>
    <lineage>
        <taxon>Bacteria</taxon>
        <taxon>Bacillati</taxon>
        <taxon>Actinomycetota</taxon>
        <taxon>Actinomycetes</taxon>
        <taxon>Kitasatosporales</taxon>
        <taxon>Streptomycetaceae</taxon>
        <taxon>Streptomyces</taxon>
    </lineage>
</organism>
<dbReference type="PANTHER" id="PTHR30244">
    <property type="entry name" value="TRANSAMINASE"/>
    <property type="match status" value="1"/>
</dbReference>
<dbReference type="AlphaFoldDB" id="A0A4Y3R4R7"/>
<dbReference type="RefSeq" id="WP_086816564.1">
    <property type="nucleotide sequence ID" value="NZ_BJMM01000033.1"/>
</dbReference>
<evidence type="ECO:0000313" key="8">
    <source>
        <dbReference type="EMBL" id="GEB52552.1"/>
    </source>
</evidence>
<evidence type="ECO:0000256" key="3">
    <source>
        <dbReference type="ARBA" id="ARBA00022679"/>
    </source>
</evidence>
<dbReference type="InterPro" id="IPR015422">
    <property type="entry name" value="PyrdxlP-dep_Trfase_small"/>
</dbReference>
<feature type="modified residue" description="N6-(pyridoxal phosphate)lysine" evidence="7">
    <location>
        <position position="190"/>
    </location>
</feature>
<evidence type="ECO:0000256" key="4">
    <source>
        <dbReference type="ARBA" id="ARBA00022898"/>
    </source>
</evidence>
<dbReference type="Proteomes" id="UP000319210">
    <property type="component" value="Unassembled WGS sequence"/>
</dbReference>
<dbReference type="PANTHER" id="PTHR30244:SF34">
    <property type="entry name" value="DTDP-4-AMINO-4,6-DIDEOXYGALACTOSE TRANSAMINASE"/>
    <property type="match status" value="1"/>
</dbReference>
<feature type="active site" description="Proton acceptor" evidence="6">
    <location>
        <position position="190"/>
    </location>
</feature>
<gene>
    <name evidence="8" type="primary">spsC</name>
    <name evidence="8" type="ORF">SCA03_51030</name>
</gene>
<sequence>MARRRDYVVPAGRNGSILDDAELNALRALVDSGEVLSQGSRRAEFEERLRDHVGTRHALTVTSGTVALDLAVHLLDLRPGDEVVTTPQSFKAMVDPLLAHPVDVRFCDVREDTLNLDPHRLEELITARTRALVLVHFGGHPAEMDEILRIARRHGLLVIEDCAHALGALYHGRRPGSLADIGCFSFHTSKNITSLGEGGLLTFDRDDWADRLDRLRSNATDGVYRAAPDRFGQPDTVRPWMMWVDESYEQICSDVRRPGGNATMSEAGAAVGTVQLGRMARLVGRRRWIADRITATLRGFPQVRVAEAPPGVEHAYHLYTFFVRPGHGIGRDEVVAALDRAGVEVQLRYFPLHLRPEWRGRGHGPGECPVAERVWFHEQINLPCHPSLTDEQVEHMLRALKSAFS</sequence>
<comment type="similarity">
    <text evidence="5">Belongs to the DegT/DnrJ/EryC1 family. L-glutamine:2-deoxy-scyllo-inosose/scyllo-inosose aminotransferase subfamily.</text>
</comment>
<keyword evidence="9" id="KW-1185">Reference proteome</keyword>
<dbReference type="Gene3D" id="3.40.640.10">
    <property type="entry name" value="Type I PLP-dependent aspartate aminotransferase-like (Major domain)"/>
    <property type="match status" value="1"/>
</dbReference>
<dbReference type="InterPro" id="IPR015421">
    <property type="entry name" value="PyrdxlP-dep_Trfase_major"/>
</dbReference>
<keyword evidence="2" id="KW-0032">Aminotransferase</keyword>
<name>A0A4Y3R4R7_STRCI</name>